<gene>
    <name evidence="1" type="ORF">T4A_3084</name>
</gene>
<dbReference type="Proteomes" id="UP000054632">
    <property type="component" value="Unassembled WGS sequence"/>
</dbReference>
<feature type="non-terminal residue" evidence="1">
    <location>
        <position position="1"/>
    </location>
</feature>
<sequence>LGPWGTAYTVCLHSTVLLRVVHVFTSSFLHCPYL</sequence>
<proteinExistence type="predicted"/>
<dbReference type="AlphaFoldDB" id="A0A0V1CH22"/>
<accession>A0A0V1CH22</accession>
<organism evidence="1 2">
    <name type="scientific">Trichinella pseudospiralis</name>
    <name type="common">Parasitic roundworm</name>
    <dbReference type="NCBI Taxonomy" id="6337"/>
    <lineage>
        <taxon>Eukaryota</taxon>
        <taxon>Metazoa</taxon>
        <taxon>Ecdysozoa</taxon>
        <taxon>Nematoda</taxon>
        <taxon>Enoplea</taxon>
        <taxon>Dorylaimia</taxon>
        <taxon>Trichinellida</taxon>
        <taxon>Trichinellidae</taxon>
        <taxon>Trichinella</taxon>
    </lineage>
</organism>
<protein>
    <submittedName>
        <fullName evidence="1">Uncharacterized protein</fullName>
    </submittedName>
</protein>
<evidence type="ECO:0000313" key="2">
    <source>
        <dbReference type="Proteomes" id="UP000054632"/>
    </source>
</evidence>
<dbReference type="EMBL" id="JYDR01003891">
    <property type="protein sequence ID" value="KRY48607.1"/>
    <property type="molecule type" value="Genomic_DNA"/>
</dbReference>
<evidence type="ECO:0000313" key="1">
    <source>
        <dbReference type="EMBL" id="KRY48607.1"/>
    </source>
</evidence>
<name>A0A0V1CH22_TRIPS</name>
<reference evidence="1 2" key="1">
    <citation type="submission" date="2015-01" db="EMBL/GenBank/DDBJ databases">
        <title>Evolution of Trichinella species and genotypes.</title>
        <authorList>
            <person name="Korhonen P.K."/>
            <person name="Edoardo P."/>
            <person name="Giuseppe L.R."/>
            <person name="Gasser R.B."/>
        </authorList>
    </citation>
    <scope>NUCLEOTIDE SEQUENCE [LARGE SCALE GENOMIC DNA]</scope>
    <source>
        <strain evidence="1">ISS13</strain>
    </source>
</reference>
<comment type="caution">
    <text evidence="1">The sequence shown here is derived from an EMBL/GenBank/DDBJ whole genome shotgun (WGS) entry which is preliminary data.</text>
</comment>